<dbReference type="Proteomes" id="UP000596095">
    <property type="component" value="Chromosome"/>
</dbReference>
<organism evidence="6 7">
    <name type="scientific">Stenotrophomonas maltophilia</name>
    <name type="common">Pseudomonas maltophilia</name>
    <name type="synonym">Xanthomonas maltophilia</name>
    <dbReference type="NCBI Taxonomy" id="40324"/>
    <lineage>
        <taxon>Bacteria</taxon>
        <taxon>Pseudomonadati</taxon>
        <taxon>Pseudomonadota</taxon>
        <taxon>Gammaproteobacteria</taxon>
        <taxon>Lysobacterales</taxon>
        <taxon>Lysobacteraceae</taxon>
        <taxon>Stenotrophomonas</taxon>
        <taxon>Stenotrophomonas maltophilia group</taxon>
    </lineage>
</organism>
<feature type="modified residue" description="4-aspartylphosphate" evidence="3">
    <location>
        <position position="55"/>
    </location>
</feature>
<keyword evidence="2" id="KW-0238">DNA-binding</keyword>
<dbReference type="PROSITE" id="PS50110">
    <property type="entry name" value="RESPONSE_REGULATORY"/>
    <property type="match status" value="1"/>
</dbReference>
<dbReference type="PRINTS" id="PR00038">
    <property type="entry name" value="HTHLUXR"/>
</dbReference>
<dbReference type="InterPro" id="IPR058245">
    <property type="entry name" value="NreC/VraR/RcsB-like_REC"/>
</dbReference>
<dbReference type="InterPro" id="IPR001789">
    <property type="entry name" value="Sig_transdc_resp-reg_receiver"/>
</dbReference>
<dbReference type="EMBL" id="CP067993">
    <property type="protein sequence ID" value="QQQ40550.1"/>
    <property type="molecule type" value="Genomic_DNA"/>
</dbReference>
<proteinExistence type="predicted"/>
<feature type="domain" description="HTH luxR-type" evidence="4">
    <location>
        <begin position="138"/>
        <end position="203"/>
    </location>
</feature>
<evidence type="ECO:0000259" key="5">
    <source>
        <dbReference type="PROSITE" id="PS50110"/>
    </source>
</evidence>
<dbReference type="InterPro" id="IPR016032">
    <property type="entry name" value="Sig_transdc_resp-reg_C-effctor"/>
</dbReference>
<dbReference type="Gene3D" id="3.40.50.2300">
    <property type="match status" value="1"/>
</dbReference>
<evidence type="ECO:0000313" key="6">
    <source>
        <dbReference type="EMBL" id="QQQ40550.1"/>
    </source>
</evidence>
<dbReference type="InterPro" id="IPR039420">
    <property type="entry name" value="WalR-like"/>
</dbReference>
<dbReference type="InterPro" id="IPR011006">
    <property type="entry name" value="CheY-like_superfamily"/>
</dbReference>
<evidence type="ECO:0000259" key="4">
    <source>
        <dbReference type="PROSITE" id="PS50043"/>
    </source>
</evidence>
<dbReference type="PANTHER" id="PTHR43214:SF17">
    <property type="entry name" value="TRANSCRIPTIONAL REGULATORY PROTEIN RCSB"/>
    <property type="match status" value="1"/>
</dbReference>
<evidence type="ECO:0000256" key="1">
    <source>
        <dbReference type="ARBA" id="ARBA00022553"/>
    </source>
</evidence>
<dbReference type="InterPro" id="IPR036388">
    <property type="entry name" value="WH-like_DNA-bd_sf"/>
</dbReference>
<name>A0ABD7BZ52_STEMA</name>
<keyword evidence="1 3" id="KW-0597">Phosphoprotein</keyword>
<protein>
    <submittedName>
        <fullName evidence="6">Response regulator transcription factor</fullName>
    </submittedName>
</protein>
<dbReference type="SMART" id="SM00421">
    <property type="entry name" value="HTH_LUXR"/>
    <property type="match status" value="1"/>
</dbReference>
<dbReference type="AlphaFoldDB" id="A0ABD7BZ52"/>
<reference evidence="6 7" key="1">
    <citation type="submission" date="2021-01" db="EMBL/GenBank/DDBJ databases">
        <title>Genome Characterization of a novel Stenotrophomonas isolate with high keratinase activity.</title>
        <authorList>
            <person name="Cao Z.-J."/>
        </authorList>
    </citation>
    <scope>NUCLEOTIDE SEQUENCE [LARGE SCALE GENOMIC DNA]</scope>
    <source>
        <strain evidence="6 7">DHHJ</strain>
    </source>
</reference>
<dbReference type="CDD" id="cd17535">
    <property type="entry name" value="REC_NarL-like"/>
    <property type="match status" value="1"/>
</dbReference>
<dbReference type="Gene3D" id="1.10.10.10">
    <property type="entry name" value="Winged helix-like DNA-binding domain superfamily/Winged helix DNA-binding domain"/>
    <property type="match status" value="1"/>
</dbReference>
<dbReference type="SUPFAM" id="SSF52172">
    <property type="entry name" value="CheY-like"/>
    <property type="match status" value="1"/>
</dbReference>
<dbReference type="PROSITE" id="PS50043">
    <property type="entry name" value="HTH_LUXR_2"/>
    <property type="match status" value="1"/>
</dbReference>
<dbReference type="SUPFAM" id="SSF46894">
    <property type="entry name" value="C-terminal effector domain of the bipartite response regulators"/>
    <property type="match status" value="1"/>
</dbReference>
<gene>
    <name evidence="6" type="ORF">JJL50_11220</name>
</gene>
<accession>A0ABD7BZ52</accession>
<dbReference type="Pfam" id="PF00072">
    <property type="entry name" value="Response_reg"/>
    <property type="match status" value="1"/>
</dbReference>
<evidence type="ECO:0000256" key="2">
    <source>
        <dbReference type="ARBA" id="ARBA00023125"/>
    </source>
</evidence>
<sequence length="221" mass="23664">MNIRIVIADDHPVILAGVRESLAQEPGIDIVATAGDSTALVEALSKHGVDVVVTDFSMPGGEYGDGVAMLGFLRRRFPKLPLVVLTSISGVQVLASIGKAGVDCIVGKLDPAADLALAIRAAYRRDGYLSASIVQQLEQLQDVALTKREIEVLRMIAHGMSQKEIAEQLKRSRQTVSTQKHSAMRKLGLKRTSEIFDYALDQGMVSASQVARGLPEGSDDG</sequence>
<evidence type="ECO:0000256" key="3">
    <source>
        <dbReference type="PROSITE-ProRule" id="PRU00169"/>
    </source>
</evidence>
<evidence type="ECO:0000313" key="7">
    <source>
        <dbReference type="Proteomes" id="UP000596095"/>
    </source>
</evidence>
<feature type="domain" description="Response regulatory" evidence="5">
    <location>
        <begin position="4"/>
        <end position="123"/>
    </location>
</feature>
<dbReference type="InterPro" id="IPR000792">
    <property type="entry name" value="Tscrpt_reg_LuxR_C"/>
</dbReference>
<dbReference type="RefSeq" id="WP_201116211.1">
    <property type="nucleotide sequence ID" value="NZ_CP067993.1"/>
</dbReference>
<dbReference type="PANTHER" id="PTHR43214">
    <property type="entry name" value="TWO-COMPONENT RESPONSE REGULATOR"/>
    <property type="match status" value="1"/>
</dbReference>
<dbReference type="SMART" id="SM00448">
    <property type="entry name" value="REC"/>
    <property type="match status" value="1"/>
</dbReference>
<dbReference type="Pfam" id="PF00196">
    <property type="entry name" value="GerE"/>
    <property type="match status" value="1"/>
</dbReference>
<dbReference type="GO" id="GO:0003677">
    <property type="term" value="F:DNA binding"/>
    <property type="evidence" value="ECO:0007669"/>
    <property type="project" value="UniProtKB-KW"/>
</dbReference>
<dbReference type="CDD" id="cd06170">
    <property type="entry name" value="LuxR_C_like"/>
    <property type="match status" value="1"/>
</dbReference>